<evidence type="ECO:0000256" key="6">
    <source>
        <dbReference type="SAM" id="MobiDB-lite"/>
    </source>
</evidence>
<comment type="subcellular location">
    <subcellularLocation>
        <location evidence="1">Membrane</location>
        <topology evidence="1">Multi-pass membrane protein</topology>
    </subcellularLocation>
</comment>
<feature type="transmembrane region" description="Helical" evidence="7">
    <location>
        <begin position="319"/>
        <end position="343"/>
    </location>
</feature>
<keyword evidence="3 7" id="KW-0812">Transmembrane</keyword>
<feature type="domain" description="Amino acid transporter transmembrane" evidence="8">
    <location>
        <begin position="187"/>
        <end position="560"/>
    </location>
</feature>
<name>A0A093VCM3_TALMA</name>
<dbReference type="HOGENOM" id="CLU_016053_1_0_1"/>
<feature type="region of interest" description="Disordered" evidence="6">
    <location>
        <begin position="60"/>
        <end position="79"/>
    </location>
</feature>
<evidence type="ECO:0000256" key="7">
    <source>
        <dbReference type="SAM" id="Phobius"/>
    </source>
</evidence>
<organism evidence="9">
    <name type="scientific">Talaromyces marneffei PM1</name>
    <dbReference type="NCBI Taxonomy" id="1077442"/>
    <lineage>
        <taxon>Eukaryota</taxon>
        <taxon>Fungi</taxon>
        <taxon>Dikarya</taxon>
        <taxon>Ascomycota</taxon>
        <taxon>Pezizomycotina</taxon>
        <taxon>Eurotiomycetes</taxon>
        <taxon>Eurotiomycetidae</taxon>
        <taxon>Eurotiales</taxon>
        <taxon>Trichocomaceae</taxon>
        <taxon>Talaromyces</taxon>
        <taxon>Talaromyces sect. Talaromyces</taxon>
    </lineage>
</organism>
<feature type="transmembrane region" description="Helical" evidence="7">
    <location>
        <begin position="262"/>
        <end position="283"/>
    </location>
</feature>
<dbReference type="GO" id="GO:0016020">
    <property type="term" value="C:membrane"/>
    <property type="evidence" value="ECO:0007669"/>
    <property type="project" value="UniProtKB-SubCell"/>
</dbReference>
<feature type="transmembrane region" description="Helical" evidence="7">
    <location>
        <begin position="613"/>
        <end position="631"/>
    </location>
</feature>
<dbReference type="GO" id="GO:0015179">
    <property type="term" value="F:L-amino acid transmembrane transporter activity"/>
    <property type="evidence" value="ECO:0007669"/>
    <property type="project" value="TreeGrafter"/>
</dbReference>
<evidence type="ECO:0000256" key="4">
    <source>
        <dbReference type="ARBA" id="ARBA00022989"/>
    </source>
</evidence>
<keyword evidence="4 7" id="KW-1133">Transmembrane helix</keyword>
<evidence type="ECO:0000313" key="9">
    <source>
        <dbReference type="EMBL" id="KFX49915.1"/>
    </source>
</evidence>
<evidence type="ECO:0000256" key="5">
    <source>
        <dbReference type="ARBA" id="ARBA00023136"/>
    </source>
</evidence>
<feature type="transmembrane region" description="Helical" evidence="7">
    <location>
        <begin position="467"/>
        <end position="492"/>
    </location>
</feature>
<feature type="transmembrane region" description="Helical" evidence="7">
    <location>
        <begin position="295"/>
        <end position="312"/>
    </location>
</feature>
<feature type="transmembrane region" description="Helical" evidence="7">
    <location>
        <begin position="388"/>
        <end position="409"/>
    </location>
</feature>
<comment type="similarity">
    <text evidence="2">Belongs to the amino acid/polyamine transporter 2 family.</text>
</comment>
<dbReference type="AlphaFoldDB" id="A0A093VCM3"/>
<dbReference type="eggNOG" id="ENOG502QURM">
    <property type="taxonomic scope" value="Eukaryota"/>
</dbReference>
<dbReference type="PANTHER" id="PTHR22950">
    <property type="entry name" value="AMINO ACID TRANSPORTER"/>
    <property type="match status" value="1"/>
</dbReference>
<protein>
    <recommendedName>
        <fullName evidence="8">Amino acid transporter transmembrane domain-containing protein</fullName>
    </recommendedName>
</protein>
<gene>
    <name evidence="9" type="ORF">GQ26_0081190</name>
</gene>
<reference evidence="9" key="1">
    <citation type="journal article" date="2014" name="PLoS Genet.">
        <title>Signature Gene Expression Reveals Novel Clues to the Molecular Mechanisms of Dimorphic Transition in Penicillium marneffei.</title>
        <authorList>
            <person name="Yang E."/>
            <person name="Wang G."/>
            <person name="Cai J."/>
            <person name="Woo P.C."/>
            <person name="Lau S.K."/>
            <person name="Yuen K.-Y."/>
            <person name="Chow W.-N."/>
            <person name="Lin X."/>
        </authorList>
    </citation>
    <scope>NUCLEOTIDE SEQUENCE [LARGE SCALE GENOMIC DNA]</scope>
    <source>
        <strain evidence="9">PM1</strain>
    </source>
</reference>
<feature type="transmembrane region" description="Helical" evidence="7">
    <location>
        <begin position="512"/>
        <end position="532"/>
    </location>
</feature>
<evidence type="ECO:0000256" key="3">
    <source>
        <dbReference type="ARBA" id="ARBA00022692"/>
    </source>
</evidence>
<dbReference type="InterPro" id="IPR013057">
    <property type="entry name" value="AA_transpt_TM"/>
</dbReference>
<evidence type="ECO:0000259" key="8">
    <source>
        <dbReference type="Pfam" id="PF01490"/>
    </source>
</evidence>
<keyword evidence="5 7" id="KW-0472">Membrane</keyword>
<comment type="caution">
    <text evidence="9">The sequence shown here is derived from an EMBL/GenBank/DDBJ whole genome shotgun (WGS) entry which is preliminary data.</text>
</comment>
<dbReference type="Pfam" id="PF01490">
    <property type="entry name" value="Aa_trans"/>
    <property type="match status" value="1"/>
</dbReference>
<proteinExistence type="inferred from homology"/>
<sequence>MPMVALSGSLTSGLGRCNISGAYFYPGRPHSSTGSTRATAPCSRPLNAVAVMMENSLETHHKTHGTHADSPNPEPTAHPYIKPQYRLPHDPTITFEEYHHYALKTRDKELVLEAPKINWREWLSRRRHAADTDTRIHDVVASNNTGRTTNPVEKGLTVAEQSYRVDITDEEWENASRALRTASAGACFYLITTDILGPYGSGFAMGTLGWGPGIAFYTIFGFMAGYSGYLIYRVFLGVDSYEFPARNYGDLALRTWGRTLRYITNFCQALGLLLITGQVTIQFGENISQVSKFKLCYAVCPVLFVVAGFFITQIRTLRAYGWVANCAVWMNLLVIFISMGVIANSPPNYKISVLGSAGSAVDETTIKPDEYGVYPAIIHYNGLPPNSLVGSINGLLSGVLAYAGVQIFVEFLGEMRRPRDFIKAMWGAQFFMYTVYLVYGCFVYYYQGQYSFNPSYQGVSIYSWQTAGNMISLISALIAGGLYGNIGVKVFYNNILLDFLDAPPINTKRGKFIYAMLVPLWWIIAFIIAAAIPDYFGFVSVISASILLNMTYTLPPLFALGHDIQKNAIRAERGEGFNATTGQVTRGESTVQRWIRGFFSGGPFQVSINIWHVLYVLASLAMCGLGMYAAVEGMVVAFRNPELNSFSCRSPLNLDA</sequence>
<evidence type="ECO:0000256" key="1">
    <source>
        <dbReference type="ARBA" id="ARBA00004141"/>
    </source>
</evidence>
<evidence type="ECO:0000256" key="2">
    <source>
        <dbReference type="ARBA" id="ARBA00008066"/>
    </source>
</evidence>
<feature type="transmembrane region" description="Helical" evidence="7">
    <location>
        <begin position="538"/>
        <end position="560"/>
    </location>
</feature>
<dbReference type="EMBL" id="JPOX01000008">
    <property type="protein sequence ID" value="KFX49915.1"/>
    <property type="molecule type" value="Genomic_DNA"/>
</dbReference>
<feature type="transmembrane region" description="Helical" evidence="7">
    <location>
        <begin position="214"/>
        <end position="236"/>
    </location>
</feature>
<accession>A0A093VCM3</accession>
<feature type="transmembrane region" description="Helical" evidence="7">
    <location>
        <begin position="430"/>
        <end position="447"/>
    </location>
</feature>
<dbReference type="PANTHER" id="PTHR22950:SF461">
    <property type="entry name" value="AMINO ACID TRANSPORTER TRANSMEMBRANE DOMAIN-CONTAINING PROTEIN"/>
    <property type="match status" value="1"/>
</dbReference>